<dbReference type="Pfam" id="PF07962">
    <property type="entry name" value="Swi3"/>
    <property type="match status" value="1"/>
</dbReference>
<feature type="region of interest" description="Disordered" evidence="7">
    <location>
        <begin position="1"/>
        <end position="55"/>
    </location>
</feature>
<gene>
    <name evidence="9" type="ORF">g.1146</name>
</gene>
<keyword evidence="3 6" id="KW-0227">DNA damage</keyword>
<feature type="compositionally biased region" description="Basic and acidic residues" evidence="7">
    <location>
        <begin position="18"/>
        <end position="28"/>
    </location>
</feature>
<protein>
    <recommendedName>
        <fullName evidence="6">TIMELESS-interacting protein</fullName>
    </recommendedName>
</protein>
<evidence type="ECO:0000256" key="7">
    <source>
        <dbReference type="SAM" id="MobiDB-lite"/>
    </source>
</evidence>
<evidence type="ECO:0000256" key="1">
    <source>
        <dbReference type="ARBA" id="ARBA00004123"/>
    </source>
</evidence>
<keyword evidence="4 6" id="KW-0539">Nucleus</keyword>
<dbReference type="AlphaFoldDB" id="A0A1B6C5C2"/>
<dbReference type="GO" id="GO:0006974">
    <property type="term" value="P:DNA damage response"/>
    <property type="evidence" value="ECO:0007669"/>
    <property type="project" value="UniProtKB-KW"/>
</dbReference>
<keyword evidence="5 6" id="KW-0131">Cell cycle</keyword>
<proteinExistence type="inferred from homology"/>
<comment type="similarity">
    <text evidence="2 6">Belongs to the CSM3 family.</text>
</comment>
<dbReference type="InterPro" id="IPR040038">
    <property type="entry name" value="TIPIN/Csm3/Swi3"/>
</dbReference>
<comment type="subcellular location">
    <subcellularLocation>
        <location evidence="1 6">Nucleus</location>
    </subcellularLocation>
</comment>
<dbReference type="GO" id="GO:0031298">
    <property type="term" value="C:replication fork protection complex"/>
    <property type="evidence" value="ECO:0007669"/>
    <property type="project" value="TreeGrafter"/>
</dbReference>
<dbReference type="GO" id="GO:0043111">
    <property type="term" value="P:replication fork arrest"/>
    <property type="evidence" value="ECO:0007669"/>
    <property type="project" value="TreeGrafter"/>
</dbReference>
<dbReference type="InterPro" id="IPR012923">
    <property type="entry name" value="Csm3"/>
</dbReference>
<evidence type="ECO:0000313" key="9">
    <source>
        <dbReference type="EMBL" id="JAS08703.1"/>
    </source>
</evidence>
<feature type="compositionally biased region" description="Acidic residues" evidence="7">
    <location>
        <begin position="8"/>
        <end position="17"/>
    </location>
</feature>
<reference evidence="9" key="1">
    <citation type="submission" date="2015-12" db="EMBL/GenBank/DDBJ databases">
        <title>De novo transcriptome assembly of four potential Pierce s Disease insect vectors from Arizona vineyards.</title>
        <authorList>
            <person name="Tassone E.E."/>
        </authorList>
    </citation>
    <scope>NUCLEOTIDE SEQUENCE</scope>
</reference>
<dbReference type="GO" id="GO:0003677">
    <property type="term" value="F:DNA binding"/>
    <property type="evidence" value="ECO:0007669"/>
    <property type="project" value="TreeGrafter"/>
</dbReference>
<organism evidence="9">
    <name type="scientific">Clastoptera arizonana</name>
    <name type="common">Arizona spittle bug</name>
    <dbReference type="NCBI Taxonomy" id="38151"/>
    <lineage>
        <taxon>Eukaryota</taxon>
        <taxon>Metazoa</taxon>
        <taxon>Ecdysozoa</taxon>
        <taxon>Arthropoda</taxon>
        <taxon>Hexapoda</taxon>
        <taxon>Insecta</taxon>
        <taxon>Pterygota</taxon>
        <taxon>Neoptera</taxon>
        <taxon>Paraneoptera</taxon>
        <taxon>Hemiptera</taxon>
        <taxon>Auchenorrhyncha</taxon>
        <taxon>Cercopoidea</taxon>
        <taxon>Clastopteridae</taxon>
        <taxon>Clastoptera</taxon>
    </lineage>
</organism>
<evidence type="ECO:0000256" key="2">
    <source>
        <dbReference type="ARBA" id="ARBA00006075"/>
    </source>
</evidence>
<dbReference type="EMBL" id="GEDC01028595">
    <property type="protein sequence ID" value="JAS08703.1"/>
    <property type="molecule type" value="Transcribed_RNA"/>
</dbReference>
<evidence type="ECO:0000259" key="8">
    <source>
        <dbReference type="Pfam" id="PF07962"/>
    </source>
</evidence>
<dbReference type="GO" id="GO:0000076">
    <property type="term" value="P:DNA replication checkpoint signaling"/>
    <property type="evidence" value="ECO:0007669"/>
    <property type="project" value="UniProtKB-UniRule"/>
</dbReference>
<accession>A0A1B6C5C2</accession>
<dbReference type="PANTHER" id="PTHR13220">
    <property type="entry name" value="TIMELESS INTERACTING-RELATED"/>
    <property type="match status" value="1"/>
</dbReference>
<dbReference type="PANTHER" id="PTHR13220:SF11">
    <property type="entry name" value="TIMELESS-INTERACTING PROTEIN"/>
    <property type="match status" value="1"/>
</dbReference>
<sequence>MSNKSSDNEEFLDDDDLEHIIEGDDHAENNQNQNFEETEVENNEETKKKVEIKRRTLNPQPKLNAERLKGVRGISILENVFEGIDLKGKGHEKEDLDKIMGRLEHWAHRLFPRYTFDDCLDKIEKLGTKRPVQNYLRRIRLGMEDEYTSNMDDQNDEPPLSIQVVDPFDELVGQGSSQPVQPTMTLSSEQRERMLRNRLLAEERRLVRMKAHHEKQMLLDNTSENNMINESAPEMHQVLSINETEIC</sequence>
<evidence type="ECO:0000256" key="6">
    <source>
        <dbReference type="RuleBase" id="RU366049"/>
    </source>
</evidence>
<feature type="domain" description="Chromosome segregation in meiosis protein 3" evidence="8">
    <location>
        <begin position="62"/>
        <end position="143"/>
    </location>
</feature>
<dbReference type="GO" id="GO:0031297">
    <property type="term" value="P:replication fork processing"/>
    <property type="evidence" value="ECO:0007669"/>
    <property type="project" value="UniProtKB-UniRule"/>
</dbReference>
<name>A0A1B6C5C2_9HEMI</name>
<evidence type="ECO:0000256" key="5">
    <source>
        <dbReference type="ARBA" id="ARBA00023306"/>
    </source>
</evidence>
<evidence type="ECO:0000256" key="4">
    <source>
        <dbReference type="ARBA" id="ARBA00023242"/>
    </source>
</evidence>
<comment type="function">
    <text evidence="6">Plays an important role in the control of DNA replication and the maintenance of replication fork stability.</text>
</comment>
<evidence type="ECO:0000256" key="3">
    <source>
        <dbReference type="ARBA" id="ARBA00022763"/>
    </source>
</evidence>